<evidence type="ECO:0000256" key="2">
    <source>
        <dbReference type="ARBA" id="ARBA00022737"/>
    </source>
</evidence>
<feature type="transmembrane region" description="Helical" evidence="4">
    <location>
        <begin position="133"/>
        <end position="154"/>
    </location>
</feature>
<comment type="caution">
    <text evidence="5">The sequence shown here is derived from an EMBL/GenBank/DDBJ whole genome shotgun (WGS) entry which is preliminary data.</text>
</comment>
<dbReference type="InterPro" id="IPR020472">
    <property type="entry name" value="WD40_PAC1"/>
</dbReference>
<feature type="transmembrane region" description="Helical" evidence="4">
    <location>
        <begin position="73"/>
        <end position="96"/>
    </location>
</feature>
<keyword evidence="1 3" id="KW-0853">WD repeat</keyword>
<feature type="repeat" description="WD" evidence="3">
    <location>
        <begin position="759"/>
        <end position="800"/>
    </location>
</feature>
<dbReference type="Pfam" id="PF00400">
    <property type="entry name" value="WD40"/>
    <property type="match status" value="7"/>
</dbReference>
<dbReference type="PRINTS" id="PR00320">
    <property type="entry name" value="GPROTEINBRPT"/>
</dbReference>
<dbReference type="EMBL" id="PDLM01000017">
    <property type="protein sequence ID" value="RDW58771.1"/>
    <property type="molecule type" value="Genomic_DNA"/>
</dbReference>
<feature type="repeat" description="WD" evidence="3">
    <location>
        <begin position="633"/>
        <end position="674"/>
    </location>
</feature>
<dbReference type="STRING" id="1849047.A0A3D8QAH5"/>
<keyword evidence="6" id="KW-1185">Reference proteome</keyword>
<feature type="transmembrane region" description="Helical" evidence="4">
    <location>
        <begin position="30"/>
        <end position="53"/>
    </location>
</feature>
<dbReference type="InterPro" id="IPR001680">
    <property type="entry name" value="WD40_rpt"/>
</dbReference>
<evidence type="ECO:0000313" key="5">
    <source>
        <dbReference type="EMBL" id="RDW58771.1"/>
    </source>
</evidence>
<keyword evidence="4" id="KW-0472">Membrane</keyword>
<dbReference type="PROSITE" id="PS50294">
    <property type="entry name" value="WD_REPEATS_REGION"/>
    <property type="match status" value="7"/>
</dbReference>
<feature type="repeat" description="WD" evidence="3">
    <location>
        <begin position="675"/>
        <end position="716"/>
    </location>
</feature>
<dbReference type="InterPro" id="IPR036322">
    <property type="entry name" value="WD40_repeat_dom_sf"/>
</dbReference>
<evidence type="ECO:0000256" key="1">
    <source>
        <dbReference type="ARBA" id="ARBA00022574"/>
    </source>
</evidence>
<sequence length="936" mass="102747">MAPYSFSKTPLIHETGVYPDRRSRTCQAPWIWVAVSGLIVTTTISTLLVYTTVKQKTYSNQLSDTINNHRATTQFFVQAVSHLLGLIHLFVLIRLFNAYTTKYFQQNAISLDCLKWWNSVCQLQLDLSLPMRFLLPLVVVVLLALFPAALWAGAITPVTSEMQQSGLFDIPYYGPDPQGQFWNRSLVQNLHKLNVSRTPLGSFSYDPSRNVVGSILDAAAAATAPNSTIQTHRKIDNTGYTFQGRSFGAGASVGLATVSTLSPQSKLQNFSFNETSYLATVGCWYNTSMDFHVINQGGTAPNIFSFYHGSGELPSGSDESVLLPGMNDDSEVVILTGNPHNGRNQWGIATGVNATTYQQLNQTVCEVSFKPTVFNVLVDVTQKMISVARIEDAPADSDFYLDSRSGAIGNNTVQQVGLVAQTSASALFSPLGNANFNTLQANKLVSPSLNSSETSLRGIEASLTSIVDNILLSFSSAQFIIAKDLNGTQPSTMNATFTVLRFGDIRYISVIAILNIIILLLFMFETIRNNIWKDHTTFNYQDLKSIIVGTSIRGKETSEEIKRRLGLKGTKWDGDSNDSRLEDIKVLIATMLRARISLAERAGLINYELPTKRLTGRYVLEKLFLPGWCFLTLEGHKSLVFSVAFSPDGKKVVSGSFDRTVRLWDAVTGTPLQTLRDHTSRVNSVAFSPDGKQVVSGSADRTVRLWDAVTGAPLQTLESYTGSVNSVAFSPDSKRVVSGLADRTVWLWDAVTGAPLQILEGHTTWVYSVAFSPDGKYIVSGSGDRTVQVWDIVTGEELQTLQGHMGQVNSVALSPDGKQVVSCSDDRMIQLWDIVTETTTQTLKRHLGSVNSMAFSPDGKQVVSGSDDRTVRLWDVITGAQMQTLEGHTCQVYSVAFSPDGKYVVSGSSDRTVQVWDAVTENRYRHSMAIRAKSTK</sequence>
<evidence type="ECO:0000256" key="3">
    <source>
        <dbReference type="PROSITE-ProRule" id="PRU00221"/>
    </source>
</evidence>
<dbReference type="OrthoDB" id="538223at2759"/>
<feature type="transmembrane region" description="Helical" evidence="4">
    <location>
        <begin position="505"/>
        <end position="524"/>
    </location>
</feature>
<dbReference type="SUPFAM" id="SSF50978">
    <property type="entry name" value="WD40 repeat-like"/>
    <property type="match status" value="1"/>
</dbReference>
<dbReference type="InterPro" id="IPR015943">
    <property type="entry name" value="WD40/YVTN_repeat-like_dom_sf"/>
</dbReference>
<dbReference type="AlphaFoldDB" id="A0A3D8QAH5"/>
<reference evidence="5 6" key="1">
    <citation type="journal article" date="2018" name="IMA Fungus">
        <title>IMA Genome-F 9: Draft genome sequence of Annulohypoxylon stygium, Aspergillus mulundensis, Berkeleyomyces basicola (syn. Thielaviopsis basicola), Ceratocystis smalleyi, two Cercospora beticola strains, Coleophoma cylindrospora, Fusarium fracticaudum, Phialophora cf. hyalina, and Morchella septimelata.</title>
        <authorList>
            <person name="Wingfield B.D."/>
            <person name="Bills G.F."/>
            <person name="Dong Y."/>
            <person name="Huang W."/>
            <person name="Nel W.J."/>
            <person name="Swalarsk-Parry B.S."/>
            <person name="Vaghefi N."/>
            <person name="Wilken P.M."/>
            <person name="An Z."/>
            <person name="de Beer Z.W."/>
            <person name="De Vos L."/>
            <person name="Chen L."/>
            <person name="Duong T.A."/>
            <person name="Gao Y."/>
            <person name="Hammerbacher A."/>
            <person name="Kikkert J.R."/>
            <person name="Li Y."/>
            <person name="Li H."/>
            <person name="Li K."/>
            <person name="Li Q."/>
            <person name="Liu X."/>
            <person name="Ma X."/>
            <person name="Naidoo K."/>
            <person name="Pethybridge S.J."/>
            <person name="Sun J."/>
            <person name="Steenkamp E.T."/>
            <person name="van der Nest M.A."/>
            <person name="van Wyk S."/>
            <person name="Wingfield M.J."/>
            <person name="Xiong C."/>
            <person name="Yue Q."/>
            <person name="Zhang X."/>
        </authorList>
    </citation>
    <scope>NUCLEOTIDE SEQUENCE [LARGE SCALE GENOMIC DNA]</scope>
    <source>
        <strain evidence="5 6">BP6252</strain>
    </source>
</reference>
<feature type="repeat" description="WD" evidence="3">
    <location>
        <begin position="885"/>
        <end position="926"/>
    </location>
</feature>
<feature type="repeat" description="WD" evidence="3">
    <location>
        <begin position="843"/>
        <end position="884"/>
    </location>
</feature>
<evidence type="ECO:0000256" key="4">
    <source>
        <dbReference type="SAM" id="Phobius"/>
    </source>
</evidence>
<dbReference type="PROSITE" id="PS50082">
    <property type="entry name" value="WD_REPEATS_2"/>
    <property type="match status" value="7"/>
</dbReference>
<organism evidence="5 6">
    <name type="scientific">Coleophoma cylindrospora</name>
    <dbReference type="NCBI Taxonomy" id="1849047"/>
    <lineage>
        <taxon>Eukaryota</taxon>
        <taxon>Fungi</taxon>
        <taxon>Dikarya</taxon>
        <taxon>Ascomycota</taxon>
        <taxon>Pezizomycotina</taxon>
        <taxon>Leotiomycetes</taxon>
        <taxon>Helotiales</taxon>
        <taxon>Dermateaceae</taxon>
        <taxon>Coleophoma</taxon>
    </lineage>
</organism>
<dbReference type="Proteomes" id="UP000256645">
    <property type="component" value="Unassembled WGS sequence"/>
</dbReference>
<proteinExistence type="predicted"/>
<dbReference type="InterPro" id="IPR050349">
    <property type="entry name" value="WD_LIS1/nudF_dynein_reg"/>
</dbReference>
<dbReference type="Gene3D" id="2.130.10.10">
    <property type="entry name" value="YVTN repeat-like/Quinoprotein amine dehydrogenase"/>
    <property type="match status" value="2"/>
</dbReference>
<dbReference type="InterPro" id="IPR019775">
    <property type="entry name" value="WD40_repeat_CS"/>
</dbReference>
<dbReference type="CDD" id="cd00200">
    <property type="entry name" value="WD40"/>
    <property type="match status" value="1"/>
</dbReference>
<protein>
    <submittedName>
        <fullName evidence="5">Uncharacterized protein</fullName>
    </submittedName>
</protein>
<feature type="repeat" description="WD" evidence="3">
    <location>
        <begin position="801"/>
        <end position="842"/>
    </location>
</feature>
<dbReference type="SMART" id="SM00320">
    <property type="entry name" value="WD40"/>
    <property type="match status" value="7"/>
</dbReference>
<keyword evidence="4" id="KW-1133">Transmembrane helix</keyword>
<name>A0A3D8QAH5_9HELO</name>
<gene>
    <name evidence="5" type="ORF">BP6252_13247</name>
</gene>
<accession>A0A3D8QAH5</accession>
<evidence type="ECO:0000313" key="6">
    <source>
        <dbReference type="Proteomes" id="UP000256645"/>
    </source>
</evidence>
<keyword evidence="4" id="KW-0812">Transmembrane</keyword>
<dbReference type="PROSITE" id="PS00678">
    <property type="entry name" value="WD_REPEATS_1"/>
    <property type="match status" value="3"/>
</dbReference>
<feature type="repeat" description="WD" evidence="3">
    <location>
        <begin position="717"/>
        <end position="758"/>
    </location>
</feature>
<dbReference type="PANTHER" id="PTHR44129">
    <property type="entry name" value="WD REPEAT-CONTAINING PROTEIN POP1"/>
    <property type="match status" value="1"/>
</dbReference>
<keyword evidence="2" id="KW-0677">Repeat</keyword>